<evidence type="ECO:0000313" key="17">
    <source>
        <dbReference type="Proteomes" id="UP000092687"/>
    </source>
</evidence>
<evidence type="ECO:0000256" key="2">
    <source>
        <dbReference type="ARBA" id="ARBA00005120"/>
    </source>
</evidence>
<keyword evidence="6 12" id="KW-0028">Amino-acid biosynthesis</keyword>
<dbReference type="RefSeq" id="WP_040850971.1">
    <property type="nucleotide sequence ID" value="NZ_CP016537.2"/>
</dbReference>
<comment type="pathway">
    <text evidence="2 12">Amino-acid biosynthesis; L-lysine biosynthesis via DAP pathway; (S)-tetrahydrodipicolinate from L-aspartate: step 3/4.</text>
</comment>
<reference evidence="17" key="2">
    <citation type="submission" date="2016-10" db="EMBL/GenBank/DDBJ databases">
        <authorList>
            <person name="See-Too W.S."/>
        </authorList>
    </citation>
    <scope>NUCLEOTIDE SEQUENCE [LARGE SCALE GENOMIC DNA]</scope>
    <source>
        <strain evidence="17">DSM 24743</strain>
    </source>
</reference>
<dbReference type="STRING" id="1215089.BBI08_11030"/>
<organism evidence="16 17">
    <name type="scientific">Planococcus halocryophilus</name>
    <dbReference type="NCBI Taxonomy" id="1215089"/>
    <lineage>
        <taxon>Bacteria</taxon>
        <taxon>Bacillati</taxon>
        <taxon>Bacillota</taxon>
        <taxon>Bacilli</taxon>
        <taxon>Bacillales</taxon>
        <taxon>Caryophanaceae</taxon>
        <taxon>Planococcus</taxon>
    </lineage>
</organism>
<evidence type="ECO:0000256" key="1">
    <source>
        <dbReference type="ARBA" id="ARBA00003294"/>
    </source>
</evidence>
<feature type="site" description="Part of a proton relay during catalysis" evidence="12">
    <location>
        <position position="108"/>
    </location>
</feature>
<protein>
    <recommendedName>
        <fullName evidence="4 12">4-hydroxy-tetrahydrodipicolinate synthase</fullName>
        <shortName evidence="12">HTPA synthase</shortName>
        <ecNumber evidence="4 12">4.3.3.7</ecNumber>
    </recommendedName>
</protein>
<keyword evidence="17" id="KW-1185">Reference proteome</keyword>
<dbReference type="InterPro" id="IPR020624">
    <property type="entry name" value="Schiff_base-form_aldolases_CS"/>
</dbReference>
<dbReference type="Gene3D" id="3.20.20.70">
    <property type="entry name" value="Aldolase class I"/>
    <property type="match status" value="1"/>
</dbReference>
<dbReference type="PROSITE" id="PS00665">
    <property type="entry name" value="DHDPS_1"/>
    <property type="match status" value="1"/>
</dbReference>
<evidence type="ECO:0000256" key="8">
    <source>
        <dbReference type="ARBA" id="ARBA00023154"/>
    </source>
</evidence>
<dbReference type="InterPro" id="IPR002220">
    <property type="entry name" value="DapA-like"/>
</dbReference>
<dbReference type="PANTHER" id="PTHR12128:SF66">
    <property type="entry name" value="4-HYDROXY-2-OXOGLUTARATE ALDOLASE, MITOCHONDRIAL"/>
    <property type="match status" value="1"/>
</dbReference>
<evidence type="ECO:0000256" key="12">
    <source>
        <dbReference type="HAMAP-Rule" id="MF_00418"/>
    </source>
</evidence>
<evidence type="ECO:0000256" key="11">
    <source>
        <dbReference type="ARBA" id="ARBA00047836"/>
    </source>
</evidence>
<dbReference type="SUPFAM" id="SSF51569">
    <property type="entry name" value="Aldolase"/>
    <property type="match status" value="1"/>
</dbReference>
<dbReference type="InterPro" id="IPR020625">
    <property type="entry name" value="Schiff_base-form_aldolases_AS"/>
</dbReference>
<dbReference type="HAMAP" id="MF_00418">
    <property type="entry name" value="DapA"/>
    <property type="match status" value="1"/>
</dbReference>
<dbReference type="PRINTS" id="PR00146">
    <property type="entry name" value="DHPICSNTHASE"/>
</dbReference>
<feature type="active site" description="Schiff-base intermediate with substrate" evidence="12 14">
    <location>
        <position position="162"/>
    </location>
</feature>
<comment type="similarity">
    <text evidence="3 12 13">Belongs to the DapA family.</text>
</comment>
<dbReference type="GO" id="GO:0009089">
    <property type="term" value="P:lysine biosynthetic process via diaminopimelate"/>
    <property type="evidence" value="ECO:0007669"/>
    <property type="project" value="UniProtKB-UniRule"/>
</dbReference>
<comment type="caution">
    <text evidence="12">Was originally thought to be a dihydrodipicolinate synthase (DHDPS), catalyzing the condensation of (S)-aspartate-beta-semialdehyde [(S)-ASA] and pyruvate to dihydrodipicolinate (DHDP). However, it was shown in E.coli that the product of the enzymatic reaction is not dihydrodipicolinate but in fact (4S)-4-hydroxy-2,3,4,5-tetrahydro-(2S)-dipicolinic acid (HTPA), and that the consecutive dehydration reaction leading to DHDP is not spontaneous but catalyzed by DapB.</text>
</comment>
<evidence type="ECO:0000256" key="14">
    <source>
        <dbReference type="PIRSR" id="PIRSR001365-1"/>
    </source>
</evidence>
<dbReference type="InterPro" id="IPR013785">
    <property type="entry name" value="Aldolase_TIM"/>
</dbReference>
<sequence length="296" mass="31445">MNFGQIITAMVTPFDQQGEIDFPATKKLIEHLIANGSDGLVVAGTTGESPTLSTEEKVELFQFTVNTVAGRIPVIAGTGSNNTRASISLTQQAEEVGVDGVMLVTPYYNKPSQEGMFQHFQAIADSTSLPVMLYNIPGRSVVNLSPETIIRLSQISNIVSVKEASGDLDAAAEIIENTPDSFTVYSGDDSLTLPMLSIGGTGIVSVSAHIIGNDMQDMITSFKTGDVKTAAAIHRRLVPTMKALFAAPNPTPVKAALNITGVQVGGVRLPMIPLTEEETFTLRESLPDLHSEAVTN</sequence>
<dbReference type="EC" id="4.3.3.7" evidence="4 12"/>
<feature type="site" description="Part of a proton relay during catalysis" evidence="12">
    <location>
        <position position="45"/>
    </location>
</feature>
<comment type="function">
    <text evidence="1 12">Catalyzes the condensation of (S)-aspartate-beta-semialdehyde [(S)-ASA] and pyruvate to 4-hydroxy-tetrahydrodipicolinate (HTPA).</text>
</comment>
<dbReference type="UniPathway" id="UPA00034">
    <property type="reaction ID" value="UER00017"/>
</dbReference>
<name>A0A1C7DSK0_9BACL</name>
<evidence type="ECO:0000256" key="6">
    <source>
        <dbReference type="ARBA" id="ARBA00022605"/>
    </source>
</evidence>
<evidence type="ECO:0000256" key="5">
    <source>
        <dbReference type="ARBA" id="ARBA00022490"/>
    </source>
</evidence>
<keyword evidence="5 12" id="KW-0963">Cytoplasm</keyword>
<accession>A0A1C7DSK0</accession>
<feature type="binding site" evidence="12 15">
    <location>
        <position position="46"/>
    </location>
    <ligand>
        <name>pyruvate</name>
        <dbReference type="ChEBI" id="CHEBI:15361"/>
    </ligand>
</feature>
<evidence type="ECO:0000313" key="16">
    <source>
        <dbReference type="EMBL" id="ANU14367.1"/>
    </source>
</evidence>
<keyword evidence="8 12" id="KW-0457">Lysine biosynthesis</keyword>
<keyword evidence="10 12" id="KW-0704">Schiff base</keyword>
<dbReference type="AlphaFoldDB" id="A0A1C7DSK0"/>
<dbReference type="CDD" id="cd00950">
    <property type="entry name" value="DHDPS"/>
    <property type="match status" value="1"/>
</dbReference>
<dbReference type="SMART" id="SM01130">
    <property type="entry name" value="DHDPS"/>
    <property type="match status" value="1"/>
</dbReference>
<dbReference type="KEGG" id="phc:BBI08_11030"/>
<reference evidence="17" key="1">
    <citation type="submission" date="2016-07" db="EMBL/GenBank/DDBJ databases">
        <authorList>
            <person name="See-Too W.S."/>
        </authorList>
    </citation>
    <scope>NUCLEOTIDE SEQUENCE [LARGE SCALE GENOMIC DNA]</scope>
    <source>
        <strain evidence="17">DSM 24743</strain>
    </source>
</reference>
<evidence type="ECO:0000256" key="7">
    <source>
        <dbReference type="ARBA" id="ARBA00022915"/>
    </source>
</evidence>
<evidence type="ECO:0000256" key="3">
    <source>
        <dbReference type="ARBA" id="ARBA00007592"/>
    </source>
</evidence>
<dbReference type="Pfam" id="PF00701">
    <property type="entry name" value="DHDPS"/>
    <property type="match status" value="1"/>
</dbReference>
<evidence type="ECO:0000256" key="4">
    <source>
        <dbReference type="ARBA" id="ARBA00012086"/>
    </source>
</evidence>
<dbReference type="EMBL" id="CP016537">
    <property type="protein sequence ID" value="ANU14367.1"/>
    <property type="molecule type" value="Genomic_DNA"/>
</dbReference>
<comment type="catalytic activity">
    <reaction evidence="11 12">
        <text>L-aspartate 4-semialdehyde + pyruvate = (2S,4S)-4-hydroxy-2,3,4,5-tetrahydrodipicolinate + H2O + H(+)</text>
        <dbReference type="Rhea" id="RHEA:34171"/>
        <dbReference type="ChEBI" id="CHEBI:15361"/>
        <dbReference type="ChEBI" id="CHEBI:15377"/>
        <dbReference type="ChEBI" id="CHEBI:15378"/>
        <dbReference type="ChEBI" id="CHEBI:67139"/>
        <dbReference type="ChEBI" id="CHEBI:537519"/>
        <dbReference type="EC" id="4.3.3.7"/>
    </reaction>
</comment>
<dbReference type="PROSITE" id="PS00666">
    <property type="entry name" value="DHDPS_2"/>
    <property type="match status" value="1"/>
</dbReference>
<evidence type="ECO:0000256" key="10">
    <source>
        <dbReference type="ARBA" id="ARBA00023270"/>
    </source>
</evidence>
<keyword evidence="7 12" id="KW-0220">Diaminopimelate biosynthesis</keyword>
<evidence type="ECO:0000256" key="13">
    <source>
        <dbReference type="PIRNR" id="PIRNR001365"/>
    </source>
</evidence>
<gene>
    <name evidence="12" type="primary">dapA</name>
    <name evidence="16" type="ORF">BBI08_11030</name>
</gene>
<comment type="subcellular location">
    <subcellularLocation>
        <location evidence="12">Cytoplasm</location>
    </subcellularLocation>
</comment>
<dbReference type="PANTHER" id="PTHR12128">
    <property type="entry name" value="DIHYDRODIPICOLINATE SYNTHASE"/>
    <property type="match status" value="1"/>
</dbReference>
<proteinExistence type="inferred from homology"/>
<keyword evidence="9 12" id="KW-0456">Lyase</keyword>
<evidence type="ECO:0000256" key="9">
    <source>
        <dbReference type="ARBA" id="ARBA00023239"/>
    </source>
</evidence>
<dbReference type="GO" id="GO:0019877">
    <property type="term" value="P:diaminopimelate biosynthetic process"/>
    <property type="evidence" value="ECO:0007669"/>
    <property type="project" value="UniProtKB-UniRule"/>
</dbReference>
<dbReference type="OrthoDB" id="9782828at2"/>
<dbReference type="NCBIfam" id="TIGR00674">
    <property type="entry name" value="dapA"/>
    <property type="match status" value="1"/>
</dbReference>
<feature type="binding site" evidence="12 15">
    <location>
        <position position="204"/>
    </location>
    <ligand>
        <name>pyruvate</name>
        <dbReference type="ChEBI" id="CHEBI:15361"/>
    </ligand>
</feature>
<dbReference type="GO" id="GO:0005829">
    <property type="term" value="C:cytosol"/>
    <property type="evidence" value="ECO:0007669"/>
    <property type="project" value="TreeGrafter"/>
</dbReference>
<dbReference type="PIRSF" id="PIRSF001365">
    <property type="entry name" value="DHDPS"/>
    <property type="match status" value="1"/>
</dbReference>
<dbReference type="Proteomes" id="UP000092687">
    <property type="component" value="Chromosome"/>
</dbReference>
<comment type="subunit">
    <text evidence="12">Homotetramer; dimer of dimers.</text>
</comment>
<feature type="active site" description="Proton donor/acceptor" evidence="12 14">
    <location>
        <position position="134"/>
    </location>
</feature>
<evidence type="ECO:0000256" key="15">
    <source>
        <dbReference type="PIRSR" id="PIRSR001365-2"/>
    </source>
</evidence>
<dbReference type="InterPro" id="IPR005263">
    <property type="entry name" value="DapA"/>
</dbReference>
<dbReference type="GO" id="GO:0008840">
    <property type="term" value="F:4-hydroxy-tetrahydrodipicolinate synthase activity"/>
    <property type="evidence" value="ECO:0007669"/>
    <property type="project" value="UniProtKB-UniRule"/>
</dbReference>